<name>A0A8J2RMJ1_9CRUS</name>
<evidence type="ECO:0000256" key="1">
    <source>
        <dbReference type="SAM" id="MobiDB-lite"/>
    </source>
</evidence>
<organism evidence="3 4">
    <name type="scientific">Daphnia galeata</name>
    <dbReference type="NCBI Taxonomy" id="27404"/>
    <lineage>
        <taxon>Eukaryota</taxon>
        <taxon>Metazoa</taxon>
        <taxon>Ecdysozoa</taxon>
        <taxon>Arthropoda</taxon>
        <taxon>Crustacea</taxon>
        <taxon>Branchiopoda</taxon>
        <taxon>Diplostraca</taxon>
        <taxon>Cladocera</taxon>
        <taxon>Anomopoda</taxon>
        <taxon>Daphniidae</taxon>
        <taxon>Daphnia</taxon>
    </lineage>
</organism>
<dbReference type="PANTHER" id="PTHR12300">
    <property type="entry name" value="HVA22-LIKE PROTEINS"/>
    <property type="match status" value="1"/>
</dbReference>
<evidence type="ECO:0008006" key="5">
    <source>
        <dbReference type="Google" id="ProtNLM"/>
    </source>
</evidence>
<dbReference type="GO" id="GO:0071786">
    <property type="term" value="P:endoplasmic reticulum tubular network organization"/>
    <property type="evidence" value="ECO:0007669"/>
    <property type="project" value="TreeGrafter"/>
</dbReference>
<evidence type="ECO:0000313" key="4">
    <source>
        <dbReference type="Proteomes" id="UP000789390"/>
    </source>
</evidence>
<dbReference type="GO" id="GO:0005789">
    <property type="term" value="C:endoplasmic reticulum membrane"/>
    <property type="evidence" value="ECO:0007669"/>
    <property type="project" value="TreeGrafter"/>
</dbReference>
<dbReference type="Proteomes" id="UP000789390">
    <property type="component" value="Unassembled WGS sequence"/>
</dbReference>
<dbReference type="GO" id="GO:0071782">
    <property type="term" value="C:endoplasmic reticulum tubular network"/>
    <property type="evidence" value="ECO:0007669"/>
    <property type="project" value="TreeGrafter"/>
</dbReference>
<dbReference type="PANTHER" id="PTHR12300:SF117">
    <property type="entry name" value="LP05237P-RELATED"/>
    <property type="match status" value="1"/>
</dbReference>
<proteinExistence type="predicted"/>
<feature type="region of interest" description="Disordered" evidence="1">
    <location>
        <begin position="358"/>
        <end position="414"/>
    </location>
</feature>
<comment type="caution">
    <text evidence="3">The sequence shown here is derived from an EMBL/GenBank/DDBJ whole genome shotgun (WGS) entry which is preliminary data.</text>
</comment>
<feature type="transmembrane region" description="Helical" evidence="2">
    <location>
        <begin position="94"/>
        <end position="118"/>
    </location>
</feature>
<dbReference type="GO" id="GO:0005881">
    <property type="term" value="C:cytoplasmic microtubule"/>
    <property type="evidence" value="ECO:0007669"/>
    <property type="project" value="TreeGrafter"/>
</dbReference>
<dbReference type="Pfam" id="PF03134">
    <property type="entry name" value="TB2_DP1_HVA22"/>
    <property type="match status" value="1"/>
</dbReference>
<feature type="transmembrane region" description="Helical" evidence="2">
    <location>
        <begin position="47"/>
        <end position="73"/>
    </location>
</feature>
<dbReference type="AlphaFoldDB" id="A0A8J2RMJ1"/>
<dbReference type="EMBL" id="CAKKLH010000179">
    <property type="protein sequence ID" value="CAH0105325.1"/>
    <property type="molecule type" value="Genomic_DNA"/>
</dbReference>
<dbReference type="GO" id="GO:0008017">
    <property type="term" value="F:microtubule binding"/>
    <property type="evidence" value="ECO:0007669"/>
    <property type="project" value="TreeGrafter"/>
</dbReference>
<keyword evidence="2" id="KW-1133">Transmembrane helix</keyword>
<dbReference type="InterPro" id="IPR004345">
    <property type="entry name" value="TB2_DP1_HVA22"/>
</dbReference>
<accession>A0A8J2RMJ1</accession>
<evidence type="ECO:0000313" key="3">
    <source>
        <dbReference type="EMBL" id="CAH0105325.1"/>
    </source>
</evidence>
<keyword evidence="2" id="KW-0812">Transmembrane</keyword>
<feature type="compositionally biased region" description="Low complexity" evidence="1">
    <location>
        <begin position="358"/>
        <end position="368"/>
    </location>
</feature>
<dbReference type="OrthoDB" id="10009287at2759"/>
<keyword evidence="2" id="KW-0472">Membrane</keyword>
<reference evidence="3" key="1">
    <citation type="submission" date="2021-11" db="EMBL/GenBank/DDBJ databases">
        <authorList>
            <person name="Schell T."/>
        </authorList>
    </citation>
    <scope>NUCLEOTIDE SEQUENCE</scope>
    <source>
        <strain evidence="3">M5</strain>
    </source>
</reference>
<protein>
    <recommendedName>
        <fullName evidence="5">Receptor expression-enhancing protein</fullName>
    </recommendedName>
</protein>
<gene>
    <name evidence="3" type="ORF">DGAL_LOCUS8345</name>
</gene>
<evidence type="ECO:0000256" key="2">
    <source>
        <dbReference type="SAM" id="Phobius"/>
    </source>
</evidence>
<sequence length="432" mass="48406">MVRIAWQSETDISSSLVPMSPISELSPTESVELLFNTWDLSFVTLPGYVVCMAFPSSACLIVSFYRLLLGTLYPAYSSYKAIRNKDVDEYVKWMMYWVVFALFTTAETITDVFFGFWFPFYYEIKIIVVLWLLSPATEGSSILYRKFVHPILVKREKEIDEYLLRAKEESYKTVLELGTKSVQYASRVIMQTAINGGGGLMNTLRKSYSVGDVSNDINVVNRRRVGGGAVLQELDETDRVRAKNHLHQQAAPGAVTLDDSDTEEFDDLCDEMMEIVEEQEDIVMRPPVQRAPRARATREVYFTEIDTGNSVPRRGGDEAERYIGEIRSVEDVSSGYSSTEFLPTDTVSGTIEAVIRRSGSVRSSSRTRPVTMVDNHAKPTRNGGASGSDKGAVAFKSDRPRVVTKRRAPPPPVLFVQSGEGSFIRYSSSLSE</sequence>
<keyword evidence="4" id="KW-1185">Reference proteome</keyword>